<dbReference type="OrthoDB" id="1100924at2"/>
<sequence>MKLKNIALGIGFLAAMFSCSMEDDIIQNDNGMNSVDGEEVYAALQFNISSKTELVTKSSSVSGPTDGTDSDVKNNEMAVNHCFVFVADGDAIIGSRHYTSTDMESSNGKYTLKKHILVKVPKNNQPTLKVYVVGMKSDNGSYFETNIFSKATSLNALKSSVVGKNAADEGNSLSDFIKVGEGVIYPYDATIHSDGYQSSDKTTQFECNGGEVKCGNADITLALRAAAIEIASFKIKDSKGNYSFDSETANSASATREVVKDIQLGTKEEGKGGQIVNTVLDAGEATSKVRSYTSYLTGYNKMSAEEKEKSNPMGYRFYTYQNTVDATMITIPYVNGDGKEQSISFSVKTPDTSSGNGYSETVKAGYLYRINVEITNNVANVTVQCYTQDWEEGGSYDIVLKPSNN</sequence>
<keyword evidence="1" id="KW-0732">Signal</keyword>
<reference evidence="2 3" key="1">
    <citation type="submission" date="2012-02" db="EMBL/GenBank/DDBJ databases">
        <title>The Genome Sequence of Parabacteroides johnsonii CL02T12C29.</title>
        <authorList>
            <consortium name="The Broad Institute Genome Sequencing Platform"/>
            <person name="Earl A."/>
            <person name="Ward D."/>
            <person name="Feldgarden M."/>
            <person name="Gevers D."/>
            <person name="Zitomersky N.L."/>
            <person name="Coyne M.J."/>
            <person name="Comstock L.E."/>
            <person name="Young S.K."/>
            <person name="Zeng Q."/>
            <person name="Gargeya S."/>
            <person name="Fitzgerald M."/>
            <person name="Haas B."/>
            <person name="Abouelleil A."/>
            <person name="Alvarado L."/>
            <person name="Arachchi H.M."/>
            <person name="Berlin A."/>
            <person name="Chapman S.B."/>
            <person name="Gearin G."/>
            <person name="Goldberg J."/>
            <person name="Griggs A."/>
            <person name="Gujja S."/>
            <person name="Hansen M."/>
            <person name="Heiman D."/>
            <person name="Howarth C."/>
            <person name="Larimer J."/>
            <person name="Lui A."/>
            <person name="MacDonald P.J.P."/>
            <person name="McCowen C."/>
            <person name="Montmayeur A."/>
            <person name="Murphy C."/>
            <person name="Neiman D."/>
            <person name="Pearson M."/>
            <person name="Priest M."/>
            <person name="Roberts A."/>
            <person name="Saif S."/>
            <person name="Shea T."/>
            <person name="Sisk P."/>
            <person name="Stolte C."/>
            <person name="Sykes S."/>
            <person name="Wortman J."/>
            <person name="Nusbaum C."/>
            <person name="Birren B."/>
        </authorList>
    </citation>
    <scope>NUCLEOTIDE SEQUENCE [LARGE SCALE GENOMIC DNA]</scope>
    <source>
        <strain evidence="2 3">CL02T12C29</strain>
    </source>
</reference>
<dbReference type="PROSITE" id="PS51257">
    <property type="entry name" value="PROKAR_LIPOPROTEIN"/>
    <property type="match status" value="1"/>
</dbReference>
<organism evidence="2 3">
    <name type="scientific">Parabacteroides johnsonii CL02T12C29</name>
    <dbReference type="NCBI Taxonomy" id="999419"/>
    <lineage>
        <taxon>Bacteria</taxon>
        <taxon>Pseudomonadati</taxon>
        <taxon>Bacteroidota</taxon>
        <taxon>Bacteroidia</taxon>
        <taxon>Bacteroidales</taxon>
        <taxon>Tannerellaceae</taxon>
        <taxon>Parabacteroides</taxon>
    </lineage>
</organism>
<comment type="caution">
    <text evidence="2">The sequence shown here is derived from an EMBL/GenBank/DDBJ whole genome shotgun (WGS) entry which is preliminary data.</text>
</comment>
<dbReference type="RefSeq" id="WP_008154126.1">
    <property type="nucleotide sequence ID" value="NZ_JH976465.1"/>
</dbReference>
<name>K5ZW10_9BACT</name>
<feature type="chain" id="PRO_5003888744" description="Major fimbrial subunit protein N-terminal domain-containing protein" evidence="1">
    <location>
        <begin position="21"/>
        <end position="405"/>
    </location>
</feature>
<dbReference type="EMBL" id="AGZP01000003">
    <property type="protein sequence ID" value="EKN15661.1"/>
    <property type="molecule type" value="Genomic_DNA"/>
</dbReference>
<dbReference type="PATRIC" id="fig|999419.3.peg.168"/>
<dbReference type="Proteomes" id="UP000001218">
    <property type="component" value="Unassembled WGS sequence"/>
</dbReference>
<protein>
    <recommendedName>
        <fullName evidence="4">Major fimbrial subunit protein N-terminal domain-containing protein</fullName>
    </recommendedName>
</protein>
<dbReference type="AlphaFoldDB" id="K5ZW10"/>
<gene>
    <name evidence="2" type="ORF">HMPREF1077_00168</name>
</gene>
<evidence type="ECO:0000313" key="3">
    <source>
        <dbReference type="Proteomes" id="UP000001218"/>
    </source>
</evidence>
<feature type="signal peptide" evidence="1">
    <location>
        <begin position="1"/>
        <end position="20"/>
    </location>
</feature>
<proteinExistence type="predicted"/>
<accession>K5ZW10</accession>
<evidence type="ECO:0000313" key="2">
    <source>
        <dbReference type="EMBL" id="EKN15661.1"/>
    </source>
</evidence>
<evidence type="ECO:0000256" key="1">
    <source>
        <dbReference type="SAM" id="SignalP"/>
    </source>
</evidence>
<evidence type="ECO:0008006" key="4">
    <source>
        <dbReference type="Google" id="ProtNLM"/>
    </source>
</evidence>
<dbReference type="HOGENOM" id="CLU_056716_0_0_10"/>